<evidence type="ECO:0000259" key="1">
    <source>
        <dbReference type="Pfam" id="PF01370"/>
    </source>
</evidence>
<organism evidence="2 3">
    <name type="scientific">Paenibacillus faecis</name>
    <dbReference type="NCBI Taxonomy" id="862114"/>
    <lineage>
        <taxon>Bacteria</taxon>
        <taxon>Bacillati</taxon>
        <taxon>Bacillota</taxon>
        <taxon>Bacilli</taxon>
        <taxon>Bacillales</taxon>
        <taxon>Paenibacillaceae</taxon>
        <taxon>Paenibacillus</taxon>
    </lineage>
</organism>
<gene>
    <name evidence="2" type="ORF">FRY98_00550</name>
</gene>
<dbReference type="RefSeq" id="WP_148449701.1">
    <property type="nucleotide sequence ID" value="NZ_VSDO01000001.1"/>
</dbReference>
<evidence type="ECO:0000313" key="3">
    <source>
        <dbReference type="Proteomes" id="UP000325218"/>
    </source>
</evidence>
<comment type="caution">
    <text evidence="2">The sequence shown here is derived from an EMBL/GenBank/DDBJ whole genome shotgun (WGS) entry which is preliminary data.</text>
</comment>
<dbReference type="Gene3D" id="3.40.50.720">
    <property type="entry name" value="NAD(P)-binding Rossmann-like Domain"/>
    <property type="match status" value="1"/>
</dbReference>
<dbReference type="OrthoDB" id="9785845at2"/>
<dbReference type="Pfam" id="PF01370">
    <property type="entry name" value="Epimerase"/>
    <property type="match status" value="1"/>
</dbReference>
<dbReference type="InterPro" id="IPR001509">
    <property type="entry name" value="Epimerase_deHydtase"/>
</dbReference>
<keyword evidence="3" id="KW-1185">Reference proteome</keyword>
<dbReference type="InterPro" id="IPR036291">
    <property type="entry name" value="NAD(P)-bd_dom_sf"/>
</dbReference>
<dbReference type="EMBL" id="VSDO01000001">
    <property type="protein sequence ID" value="TYA14212.1"/>
    <property type="molecule type" value="Genomic_DNA"/>
</dbReference>
<sequence length="338" mass="36545">MKTVTELEDALSTPSERLIGDLAGLDGDILVLGVGGKMGPSLAKLAKRALKAAGKPGSVIGVSRFSSGGLQQELEAEGIETIAADLLSEEALKQLPDARNVIYMAGNKFGTTGREYFTWAMNAYLPGRVAEKFKDARIVAFSSGNIYPFTPLSRGGATELTPPSPVGEYAQSCLGRERVFEYFSRKNGTPLLNFRLNYAIDLRYGILLEVASAVKEGRPIDLNMGMVNVIWQGDANEMAIRSLLLCDSPPVTLNVTGPETVSVRWLAERFGEMLGTEPVLVGEEGPTALLNNASVSHRLLGYPQVTLRQMMEWTAGWVDSGGETLGKPTHFQEREGAF</sequence>
<protein>
    <submittedName>
        <fullName evidence="2">NAD(P)-dependent oxidoreductase</fullName>
    </submittedName>
</protein>
<dbReference type="AlphaFoldDB" id="A0A5D0CWC2"/>
<reference evidence="2 3" key="1">
    <citation type="submission" date="2019-08" db="EMBL/GenBank/DDBJ databases">
        <title>Genome sequencing of Paenibacillus faecis DSM 23593(T).</title>
        <authorList>
            <person name="Kook J.-K."/>
            <person name="Park S.-N."/>
            <person name="Lim Y.K."/>
        </authorList>
    </citation>
    <scope>NUCLEOTIDE SEQUENCE [LARGE SCALE GENOMIC DNA]</scope>
    <source>
        <strain evidence="2 3">DSM 23593</strain>
    </source>
</reference>
<accession>A0A5D0CWC2</accession>
<dbReference type="SUPFAM" id="SSF51735">
    <property type="entry name" value="NAD(P)-binding Rossmann-fold domains"/>
    <property type="match status" value="1"/>
</dbReference>
<name>A0A5D0CWC2_9BACL</name>
<feature type="domain" description="NAD-dependent epimerase/dehydratase" evidence="1">
    <location>
        <begin position="29"/>
        <end position="196"/>
    </location>
</feature>
<evidence type="ECO:0000313" key="2">
    <source>
        <dbReference type="EMBL" id="TYA14212.1"/>
    </source>
</evidence>
<dbReference type="Proteomes" id="UP000325218">
    <property type="component" value="Unassembled WGS sequence"/>
</dbReference>
<proteinExistence type="predicted"/>